<evidence type="ECO:0000313" key="2">
    <source>
        <dbReference type="EMBL" id="CAJ1947859.1"/>
    </source>
</evidence>
<comment type="caution">
    <text evidence="2">The sequence shown here is derived from an EMBL/GenBank/DDBJ whole genome shotgun (WGS) entry which is preliminary data.</text>
</comment>
<name>A0AAD2FPB0_9STRA</name>
<organism evidence="2 3">
    <name type="scientific">Cylindrotheca closterium</name>
    <dbReference type="NCBI Taxonomy" id="2856"/>
    <lineage>
        <taxon>Eukaryota</taxon>
        <taxon>Sar</taxon>
        <taxon>Stramenopiles</taxon>
        <taxon>Ochrophyta</taxon>
        <taxon>Bacillariophyta</taxon>
        <taxon>Bacillariophyceae</taxon>
        <taxon>Bacillariophycidae</taxon>
        <taxon>Bacillariales</taxon>
        <taxon>Bacillariaceae</taxon>
        <taxon>Cylindrotheca</taxon>
    </lineage>
</organism>
<sequence>MPNSSTRRGVTINPNVKVHEIFPLYEYTASEISTIWYNEDEMAEISRSCAKILRRLESVGSAKESKYCIRGLETHTRLGSVVKRSNRAAARAAVLAEQARQWRNEKGENGAQAICDAYRRTTSSCQMWAQAVGRRDQQEVEAYLCNDNDDVEEEEEEESVLGRKPSPSSTIACSPSQESRIVLRAANTASPSAKAA</sequence>
<feature type="region of interest" description="Disordered" evidence="1">
    <location>
        <begin position="153"/>
        <end position="177"/>
    </location>
</feature>
<dbReference type="Proteomes" id="UP001295423">
    <property type="component" value="Unassembled WGS sequence"/>
</dbReference>
<dbReference type="AlphaFoldDB" id="A0AAD2FPB0"/>
<accession>A0AAD2FPB0</accession>
<feature type="compositionally biased region" description="Polar residues" evidence="1">
    <location>
        <begin position="166"/>
        <end position="177"/>
    </location>
</feature>
<dbReference type="EMBL" id="CAKOGP040001736">
    <property type="protein sequence ID" value="CAJ1947859.1"/>
    <property type="molecule type" value="Genomic_DNA"/>
</dbReference>
<proteinExistence type="predicted"/>
<reference evidence="2" key="1">
    <citation type="submission" date="2023-08" db="EMBL/GenBank/DDBJ databases">
        <authorList>
            <person name="Audoor S."/>
            <person name="Bilcke G."/>
        </authorList>
    </citation>
    <scope>NUCLEOTIDE SEQUENCE</scope>
</reference>
<evidence type="ECO:0000313" key="3">
    <source>
        <dbReference type="Proteomes" id="UP001295423"/>
    </source>
</evidence>
<keyword evidence="3" id="KW-1185">Reference proteome</keyword>
<protein>
    <submittedName>
        <fullName evidence="2">Uncharacterized protein</fullName>
    </submittedName>
</protein>
<evidence type="ECO:0000256" key="1">
    <source>
        <dbReference type="SAM" id="MobiDB-lite"/>
    </source>
</evidence>
<gene>
    <name evidence="2" type="ORF">CYCCA115_LOCUS11344</name>
</gene>